<organism evidence="5 6">
    <name type="scientific">Electrophorus voltai</name>
    <dbReference type="NCBI Taxonomy" id="2609070"/>
    <lineage>
        <taxon>Eukaryota</taxon>
        <taxon>Metazoa</taxon>
        <taxon>Chordata</taxon>
        <taxon>Craniata</taxon>
        <taxon>Vertebrata</taxon>
        <taxon>Euteleostomi</taxon>
        <taxon>Actinopterygii</taxon>
        <taxon>Neopterygii</taxon>
        <taxon>Teleostei</taxon>
        <taxon>Ostariophysi</taxon>
        <taxon>Gymnotiformes</taxon>
        <taxon>Gymnotoidei</taxon>
        <taxon>Gymnotidae</taxon>
        <taxon>Electrophorus</taxon>
    </lineage>
</organism>
<dbReference type="PROSITE" id="PS00214">
    <property type="entry name" value="FABP"/>
    <property type="match status" value="1"/>
</dbReference>
<accession>A0AAD8Z4G5</accession>
<dbReference type="PRINTS" id="PR00178">
    <property type="entry name" value="FATTYACIDBP"/>
</dbReference>
<dbReference type="PANTHER" id="PTHR11955">
    <property type="entry name" value="FATTY ACID BINDING PROTEIN"/>
    <property type="match status" value="1"/>
</dbReference>
<proteinExistence type="inferred from homology"/>
<feature type="region of interest" description="Disordered" evidence="3">
    <location>
        <begin position="174"/>
        <end position="232"/>
    </location>
</feature>
<name>A0AAD8Z4G5_9TELE</name>
<evidence type="ECO:0000256" key="1">
    <source>
        <dbReference type="ARBA" id="ARBA00008390"/>
    </source>
</evidence>
<evidence type="ECO:0000256" key="2">
    <source>
        <dbReference type="RuleBase" id="RU003696"/>
    </source>
</evidence>
<dbReference type="AlphaFoldDB" id="A0AAD8Z4G5"/>
<dbReference type="GO" id="GO:0008289">
    <property type="term" value="F:lipid binding"/>
    <property type="evidence" value="ECO:0007669"/>
    <property type="project" value="InterPro"/>
</dbReference>
<evidence type="ECO:0000259" key="4">
    <source>
        <dbReference type="PROSITE" id="PS00214"/>
    </source>
</evidence>
<dbReference type="InterPro" id="IPR000463">
    <property type="entry name" value="Fatty_acid-bd"/>
</dbReference>
<evidence type="ECO:0000313" key="6">
    <source>
        <dbReference type="Proteomes" id="UP001239994"/>
    </source>
</evidence>
<feature type="compositionally biased region" description="Low complexity" evidence="3">
    <location>
        <begin position="202"/>
        <end position="225"/>
    </location>
</feature>
<feature type="domain" description="Cytosolic fatty-acid binding proteins" evidence="4">
    <location>
        <begin position="60"/>
        <end position="77"/>
    </location>
</feature>
<protein>
    <recommendedName>
        <fullName evidence="4">Cytosolic fatty-acid binding proteins domain-containing protein</fullName>
    </recommendedName>
</protein>
<gene>
    <name evidence="5" type="ORF">P4O66_012686</name>
</gene>
<dbReference type="SUPFAM" id="SSF50814">
    <property type="entry name" value="Lipocalins"/>
    <property type="match status" value="1"/>
</dbReference>
<dbReference type="InterPro" id="IPR012674">
    <property type="entry name" value="Calycin"/>
</dbReference>
<evidence type="ECO:0000256" key="3">
    <source>
        <dbReference type="SAM" id="MobiDB-lite"/>
    </source>
</evidence>
<dbReference type="Proteomes" id="UP001239994">
    <property type="component" value="Unassembled WGS sequence"/>
</dbReference>
<dbReference type="EMBL" id="JAROKS010000019">
    <property type="protein sequence ID" value="KAK1792762.1"/>
    <property type="molecule type" value="Genomic_DNA"/>
</dbReference>
<dbReference type="Pfam" id="PF00061">
    <property type="entry name" value="Lipocalin"/>
    <property type="match status" value="1"/>
</dbReference>
<dbReference type="InterPro" id="IPR031259">
    <property type="entry name" value="ILBP"/>
</dbReference>
<dbReference type="Gene3D" id="2.40.128.20">
    <property type="match status" value="1"/>
</dbReference>
<feature type="non-terminal residue" evidence="5">
    <location>
        <position position="1"/>
    </location>
</feature>
<evidence type="ECO:0000313" key="5">
    <source>
        <dbReference type="EMBL" id="KAK1792762.1"/>
    </source>
</evidence>
<keyword evidence="6" id="KW-1185">Reference proteome</keyword>
<comment type="similarity">
    <text evidence="1 2">Belongs to the calycin superfamily. Fatty-acid binding protein (FABP) family.</text>
</comment>
<dbReference type="InterPro" id="IPR000566">
    <property type="entry name" value="Lipocln_cytosolic_FA-bd_dom"/>
</dbReference>
<sequence length="232" mass="26388">MRGFLRDPSTHDRLSVLLQLVPLWAERQRHLSPYSFLPFLSLSPSISLSLSKPAYMAFDGTWKVDRNVNYDKFMEQMGINLMKRKLAEHDNLKLVIEQNGNKFSIKETSRFRTKDIEFTLGVQFDYSLADGTEMNGTWEMDGDSVMKGNFTRKDNGKILSTTRIFEGEEMVQVRGSPLGPTNHTTPSSRPPPQFSRPHDTVQHTTSHSTGQHTTTTHNTVQLHNTPRSPPAL</sequence>
<comment type="caution">
    <text evidence="5">The sequence shown here is derived from an EMBL/GenBank/DDBJ whole genome shotgun (WGS) entry which is preliminary data.</text>
</comment>
<keyword evidence="2" id="KW-0813">Transport</keyword>
<reference evidence="5" key="1">
    <citation type="submission" date="2023-03" db="EMBL/GenBank/DDBJ databases">
        <title>Electrophorus voltai genome.</title>
        <authorList>
            <person name="Bian C."/>
        </authorList>
    </citation>
    <scope>NUCLEOTIDE SEQUENCE</scope>
    <source>
        <strain evidence="5">CB-2022</strain>
        <tissue evidence="5">Muscle</tissue>
    </source>
</reference>